<evidence type="ECO:0000259" key="4">
    <source>
        <dbReference type="PROSITE" id="PS51186"/>
    </source>
</evidence>
<evidence type="ECO:0000313" key="6">
    <source>
        <dbReference type="Proteomes" id="UP000295361"/>
    </source>
</evidence>
<feature type="domain" description="N-acetyltransferase" evidence="4">
    <location>
        <begin position="13"/>
        <end position="185"/>
    </location>
</feature>
<dbReference type="FunCoup" id="A0A4R6QM13">
    <property type="interactions" value="163"/>
</dbReference>
<keyword evidence="2" id="KW-0012">Acyltransferase</keyword>
<name>A0A4R6QM13_9BURK</name>
<dbReference type="InterPro" id="IPR000182">
    <property type="entry name" value="GNAT_dom"/>
</dbReference>
<dbReference type="Pfam" id="PF13302">
    <property type="entry name" value="Acetyltransf_3"/>
    <property type="match status" value="1"/>
</dbReference>
<keyword evidence="6" id="KW-1185">Reference proteome</keyword>
<evidence type="ECO:0000313" key="5">
    <source>
        <dbReference type="EMBL" id="TDP71529.1"/>
    </source>
</evidence>
<comment type="similarity">
    <text evidence="3">Belongs to the acetyltransferase family. RimJ subfamily.</text>
</comment>
<accession>A0A4R6QM13</accession>
<keyword evidence="1 5" id="KW-0808">Transferase</keyword>
<dbReference type="Proteomes" id="UP000295361">
    <property type="component" value="Unassembled WGS sequence"/>
</dbReference>
<evidence type="ECO:0000256" key="1">
    <source>
        <dbReference type="ARBA" id="ARBA00022679"/>
    </source>
</evidence>
<protein>
    <submittedName>
        <fullName evidence="5">[SSU ribosomal protein S5P]-alanine acetyltransferase</fullName>
    </submittedName>
</protein>
<dbReference type="InParanoid" id="A0A4R6QM13"/>
<dbReference type="InterPro" id="IPR016181">
    <property type="entry name" value="Acyl_CoA_acyltransferase"/>
</dbReference>
<dbReference type="RefSeq" id="WP_133701301.1">
    <property type="nucleotide sequence ID" value="NZ_SNXS01000003.1"/>
</dbReference>
<dbReference type="GO" id="GO:0005737">
    <property type="term" value="C:cytoplasm"/>
    <property type="evidence" value="ECO:0007669"/>
    <property type="project" value="TreeGrafter"/>
</dbReference>
<dbReference type="AlphaFoldDB" id="A0A4R6QM13"/>
<organism evidence="5 6">
    <name type="scientific">Roseateles toxinivorans</name>
    <dbReference type="NCBI Taxonomy" id="270368"/>
    <lineage>
        <taxon>Bacteria</taxon>
        <taxon>Pseudomonadati</taxon>
        <taxon>Pseudomonadota</taxon>
        <taxon>Betaproteobacteria</taxon>
        <taxon>Burkholderiales</taxon>
        <taxon>Sphaerotilaceae</taxon>
        <taxon>Roseateles</taxon>
    </lineage>
</organism>
<dbReference type="PROSITE" id="PS51186">
    <property type="entry name" value="GNAT"/>
    <property type="match status" value="1"/>
</dbReference>
<sequence>MSAAQTQMHTPRLMLRAPSPALAPAVLDFYQCNAAHFAPWDPPLPEDFYDEEAIAARLQAGAEAFEAGSAYRYWITPAGEPGRILGQCHVSQVSRHAFQSAMLGYALDERAQGKGLMHEALAALVAEMFGPAVWLHRLQAAYRPENRRSGRVLERLGFAVEGLSKNYLFIDGGWRDHVLTALINPNWPAELSPLRA</sequence>
<evidence type="ECO:0000256" key="3">
    <source>
        <dbReference type="ARBA" id="ARBA00038502"/>
    </source>
</evidence>
<dbReference type="SUPFAM" id="SSF55729">
    <property type="entry name" value="Acyl-CoA N-acyltransferases (Nat)"/>
    <property type="match status" value="1"/>
</dbReference>
<dbReference type="OrthoDB" id="9801669at2"/>
<dbReference type="GO" id="GO:0008999">
    <property type="term" value="F:protein-N-terminal-alanine acetyltransferase activity"/>
    <property type="evidence" value="ECO:0007669"/>
    <property type="project" value="TreeGrafter"/>
</dbReference>
<gene>
    <name evidence="5" type="ORF">DES47_103510</name>
</gene>
<dbReference type="InterPro" id="IPR051531">
    <property type="entry name" value="N-acetyltransferase"/>
</dbReference>
<proteinExistence type="inferred from homology"/>
<dbReference type="PANTHER" id="PTHR43792:SF8">
    <property type="entry name" value="[RIBOSOMAL PROTEIN US5]-ALANINE N-ACETYLTRANSFERASE"/>
    <property type="match status" value="1"/>
</dbReference>
<keyword evidence="5" id="KW-0687">Ribonucleoprotein</keyword>
<dbReference type="PANTHER" id="PTHR43792">
    <property type="entry name" value="GNAT FAMILY, PUTATIVE (AFU_ORTHOLOGUE AFUA_3G00765)-RELATED-RELATED"/>
    <property type="match status" value="1"/>
</dbReference>
<dbReference type="EMBL" id="SNXS01000003">
    <property type="protein sequence ID" value="TDP71529.1"/>
    <property type="molecule type" value="Genomic_DNA"/>
</dbReference>
<evidence type="ECO:0000256" key="2">
    <source>
        <dbReference type="ARBA" id="ARBA00023315"/>
    </source>
</evidence>
<comment type="caution">
    <text evidence="5">The sequence shown here is derived from an EMBL/GenBank/DDBJ whole genome shotgun (WGS) entry which is preliminary data.</text>
</comment>
<reference evidence="5 6" key="1">
    <citation type="submission" date="2019-03" db="EMBL/GenBank/DDBJ databases">
        <title>Genomic Encyclopedia of Type Strains, Phase IV (KMG-IV): sequencing the most valuable type-strain genomes for metagenomic binning, comparative biology and taxonomic classification.</title>
        <authorList>
            <person name="Goeker M."/>
        </authorList>
    </citation>
    <scope>NUCLEOTIDE SEQUENCE [LARGE SCALE GENOMIC DNA]</scope>
    <source>
        <strain evidence="5 6">DSM 16998</strain>
    </source>
</reference>
<dbReference type="GO" id="GO:0005840">
    <property type="term" value="C:ribosome"/>
    <property type="evidence" value="ECO:0007669"/>
    <property type="project" value="UniProtKB-KW"/>
</dbReference>
<dbReference type="Gene3D" id="3.40.630.30">
    <property type="match status" value="1"/>
</dbReference>
<keyword evidence="5" id="KW-0689">Ribosomal protein</keyword>